<keyword evidence="1" id="KW-0472">Membrane</keyword>
<keyword evidence="1" id="KW-1133">Transmembrane helix</keyword>
<proteinExistence type="predicted"/>
<evidence type="ECO:0000313" key="2">
    <source>
        <dbReference type="EMBL" id="MBF9143080.1"/>
    </source>
</evidence>
<evidence type="ECO:0000256" key="1">
    <source>
        <dbReference type="SAM" id="Phobius"/>
    </source>
</evidence>
<keyword evidence="3" id="KW-1185">Reference proteome</keyword>
<evidence type="ECO:0000313" key="3">
    <source>
        <dbReference type="Proteomes" id="UP000645610"/>
    </source>
</evidence>
<sequence>MKNWLRLALLTAFYGALFLVFTWPLAAHFTSEFLVVPGHDSYTYPWNVWHFRTAVQTGQPIFHTDWLFYPGGAWLLLHTYTPILGLIGLLVGNDLLAVNLGLLLSYALSGAGAYLLARRWLQSPLLSLLAGFIFAYSPYKLQRLPEHYNLVLTATVPFYVLAFLQAFAFEERKFLPRVRSWGAVAGCVALGFITLLSDYYVLFGLLYFSLAYAAWYWLALGRIRWGALRTWAWLGGILVVSHVLIRLLRRWGVDDHGAFWWGGDLVSFLLPPPTSRFVYWNWAARLYHNPQVFNMPGSLENTLFIGYALPLLAIGLWLLRRVHRRPLSAVAQDAQGRPLAWVLIFFAMLTVPALRIYGHDRLHLPTALLHFIPFFNNIRCPTRWIMMVGLFLPILTFSALEAAWPARLHATARTALGLVLVGLVLFEYWPRPYDRSSRAAVPRVFHEVARMPGKTLIPVPLGASSGNRLLGQMKATSLFYQTVHHKKMPIGYLSRVSDEQFAALQNDPVLGGVLRRQIKPDTVAPAPPGPGQVQAFLRQYDPAAFVISPEFREQPAHLFLRQLLQPYGYREQLVDGYVLLTPPGQ</sequence>
<feature type="transmembrane region" description="Helical" evidence="1">
    <location>
        <begin position="302"/>
        <end position="319"/>
    </location>
</feature>
<accession>A0A931BP78</accession>
<gene>
    <name evidence="2" type="ORF">I2I01_15640</name>
</gene>
<feature type="transmembrane region" description="Helical" evidence="1">
    <location>
        <begin position="260"/>
        <end position="282"/>
    </location>
</feature>
<keyword evidence="1" id="KW-0812">Transmembrane</keyword>
<reference evidence="2 3" key="1">
    <citation type="submission" date="2020-11" db="EMBL/GenBank/DDBJ databases">
        <authorList>
            <person name="Kim M.K."/>
        </authorList>
    </citation>
    <scope>NUCLEOTIDE SEQUENCE [LARGE SCALE GENOMIC DNA]</scope>
    <source>
        <strain evidence="2 3">BT439</strain>
    </source>
</reference>
<feature type="transmembrane region" description="Helical" evidence="1">
    <location>
        <begin position="181"/>
        <end position="210"/>
    </location>
</feature>
<feature type="transmembrane region" description="Helical" evidence="1">
    <location>
        <begin position="339"/>
        <end position="356"/>
    </location>
</feature>
<feature type="transmembrane region" description="Helical" evidence="1">
    <location>
        <begin position="151"/>
        <end position="169"/>
    </location>
</feature>
<evidence type="ECO:0008006" key="4">
    <source>
        <dbReference type="Google" id="ProtNLM"/>
    </source>
</evidence>
<dbReference type="EMBL" id="JADQDP010000003">
    <property type="protein sequence ID" value="MBF9143080.1"/>
    <property type="molecule type" value="Genomic_DNA"/>
</dbReference>
<dbReference type="Proteomes" id="UP000645610">
    <property type="component" value="Unassembled WGS sequence"/>
</dbReference>
<organism evidence="2 3">
    <name type="scientific">Hymenobacter properus</name>
    <dbReference type="NCBI Taxonomy" id="2791026"/>
    <lineage>
        <taxon>Bacteria</taxon>
        <taxon>Pseudomonadati</taxon>
        <taxon>Bacteroidota</taxon>
        <taxon>Cytophagia</taxon>
        <taxon>Cytophagales</taxon>
        <taxon>Hymenobacteraceae</taxon>
        <taxon>Hymenobacter</taxon>
    </lineage>
</organism>
<protein>
    <recommendedName>
        <fullName evidence="4">Glycosyltransferase RgtA/B/C/D-like domain-containing protein</fullName>
    </recommendedName>
</protein>
<comment type="caution">
    <text evidence="2">The sequence shown here is derived from an EMBL/GenBank/DDBJ whole genome shotgun (WGS) entry which is preliminary data.</text>
</comment>
<dbReference type="AlphaFoldDB" id="A0A931BP78"/>
<feature type="transmembrane region" description="Helical" evidence="1">
    <location>
        <begin position="83"/>
        <end position="108"/>
    </location>
</feature>
<name>A0A931BP78_9BACT</name>
<feature type="transmembrane region" description="Helical" evidence="1">
    <location>
        <begin position="385"/>
        <end position="404"/>
    </location>
</feature>
<dbReference type="RefSeq" id="WP_196287399.1">
    <property type="nucleotide sequence ID" value="NZ_JADQDP010000003.1"/>
</dbReference>
<feature type="transmembrane region" description="Helical" evidence="1">
    <location>
        <begin position="230"/>
        <end position="248"/>
    </location>
</feature>